<keyword evidence="1" id="KW-0347">Helicase</keyword>
<dbReference type="GO" id="GO:0000723">
    <property type="term" value="P:telomere maintenance"/>
    <property type="evidence" value="ECO:0007669"/>
    <property type="project" value="InterPro"/>
</dbReference>
<name>A0A7J6KN81_PERCH</name>
<dbReference type="GO" id="GO:0006310">
    <property type="term" value="P:DNA recombination"/>
    <property type="evidence" value="ECO:0007669"/>
    <property type="project" value="UniProtKB-KW"/>
</dbReference>
<evidence type="ECO:0000313" key="4">
    <source>
        <dbReference type="Proteomes" id="UP000591131"/>
    </source>
</evidence>
<protein>
    <recommendedName>
        <fullName evidence="1">ATP-dependent DNA helicase</fullName>
        <ecNumber evidence="1">5.6.2.3</ecNumber>
    </recommendedName>
</protein>
<comment type="similarity">
    <text evidence="1">Belongs to the helicase family.</text>
</comment>
<keyword evidence="1" id="KW-0378">Hydrolase</keyword>
<dbReference type="EMBL" id="JAAPAO010002202">
    <property type="protein sequence ID" value="KAF4648069.1"/>
    <property type="molecule type" value="Genomic_DNA"/>
</dbReference>
<dbReference type="InterPro" id="IPR010285">
    <property type="entry name" value="DNA_helicase_pif1-like_DEAD"/>
</dbReference>
<proteinExistence type="inferred from homology"/>
<reference evidence="3 4" key="1">
    <citation type="submission" date="2020-04" db="EMBL/GenBank/DDBJ databases">
        <title>Perkinsus chesapeaki whole genome sequence.</title>
        <authorList>
            <person name="Bogema D.R."/>
        </authorList>
    </citation>
    <scope>NUCLEOTIDE SEQUENCE [LARGE SCALE GENOMIC DNA]</scope>
    <source>
        <strain evidence="3">ATCC PRA-425</strain>
    </source>
</reference>
<dbReference type="InterPro" id="IPR027417">
    <property type="entry name" value="P-loop_NTPase"/>
</dbReference>
<feature type="non-terminal residue" evidence="3">
    <location>
        <position position="190"/>
    </location>
</feature>
<keyword evidence="1" id="KW-0233">DNA recombination</keyword>
<evidence type="ECO:0000259" key="2">
    <source>
        <dbReference type="Pfam" id="PF05970"/>
    </source>
</evidence>
<keyword evidence="1" id="KW-0234">DNA repair</keyword>
<dbReference type="SUPFAM" id="SSF52540">
    <property type="entry name" value="P-loop containing nucleoside triphosphate hydrolases"/>
    <property type="match status" value="1"/>
</dbReference>
<keyword evidence="4" id="KW-1185">Reference proteome</keyword>
<dbReference type="Gene3D" id="3.40.50.300">
    <property type="entry name" value="P-loop containing nucleotide triphosphate hydrolases"/>
    <property type="match status" value="1"/>
</dbReference>
<keyword evidence="1" id="KW-0067">ATP-binding</keyword>
<dbReference type="OrthoDB" id="416437at2759"/>
<feature type="domain" description="DNA helicase Pif1-like DEAD-box helicase" evidence="2">
    <location>
        <begin position="15"/>
        <end position="189"/>
    </location>
</feature>
<gene>
    <name evidence="3" type="ORF">FOL47_003795</name>
</gene>
<evidence type="ECO:0000256" key="1">
    <source>
        <dbReference type="RuleBase" id="RU363044"/>
    </source>
</evidence>
<dbReference type="GO" id="GO:0043139">
    <property type="term" value="F:5'-3' DNA helicase activity"/>
    <property type="evidence" value="ECO:0007669"/>
    <property type="project" value="UniProtKB-EC"/>
</dbReference>
<feature type="non-terminal residue" evidence="3">
    <location>
        <position position="1"/>
    </location>
</feature>
<dbReference type="AlphaFoldDB" id="A0A7J6KN81"/>
<dbReference type="GO" id="GO:0006281">
    <property type="term" value="P:DNA repair"/>
    <property type="evidence" value="ECO:0007669"/>
    <property type="project" value="UniProtKB-KW"/>
</dbReference>
<keyword evidence="1" id="KW-0547">Nucleotide-binding</keyword>
<dbReference type="EC" id="5.6.2.3" evidence="1"/>
<organism evidence="3 4">
    <name type="scientific">Perkinsus chesapeaki</name>
    <name type="common">Clam parasite</name>
    <name type="synonym">Perkinsus andrewsi</name>
    <dbReference type="NCBI Taxonomy" id="330153"/>
    <lineage>
        <taxon>Eukaryota</taxon>
        <taxon>Sar</taxon>
        <taxon>Alveolata</taxon>
        <taxon>Perkinsozoa</taxon>
        <taxon>Perkinsea</taxon>
        <taxon>Perkinsida</taxon>
        <taxon>Perkinsidae</taxon>
        <taxon>Perkinsus</taxon>
    </lineage>
</organism>
<comment type="caution">
    <text evidence="3">The sequence shown here is derived from an EMBL/GenBank/DDBJ whole genome shotgun (WGS) entry which is preliminary data.</text>
</comment>
<dbReference type="GO" id="GO:0005524">
    <property type="term" value="F:ATP binding"/>
    <property type="evidence" value="ECO:0007669"/>
    <property type="project" value="UniProtKB-KW"/>
</dbReference>
<accession>A0A7J6KN81</accession>
<dbReference type="Pfam" id="PF05970">
    <property type="entry name" value="PIF1"/>
    <property type="match status" value="1"/>
</dbReference>
<evidence type="ECO:0000313" key="3">
    <source>
        <dbReference type="EMBL" id="KAF4648069.1"/>
    </source>
</evidence>
<sequence length="190" mass="20630">SIVMLPRMDNFCGPLDDDQGRVYDNIINSIREGPPEKRFHYITGFPGTGKSHLTRAIVADLQRDHTVITLSWYGLAARSLGINAQTVMAYFGLTFARSGIVGDNSYLRSVNATEAKMSEYLKKHKSGEIRSPKLVLLIDEVGALHDTILDAMAGAVRELRSTARASSVSSCDDEPFGGAAVILVGDPCQT</sequence>
<dbReference type="Proteomes" id="UP000591131">
    <property type="component" value="Unassembled WGS sequence"/>
</dbReference>
<dbReference type="GO" id="GO:0016787">
    <property type="term" value="F:hydrolase activity"/>
    <property type="evidence" value="ECO:0007669"/>
    <property type="project" value="UniProtKB-KW"/>
</dbReference>
<comment type="catalytic activity">
    <reaction evidence="1">
        <text>ATP + H2O = ADP + phosphate + H(+)</text>
        <dbReference type="Rhea" id="RHEA:13065"/>
        <dbReference type="ChEBI" id="CHEBI:15377"/>
        <dbReference type="ChEBI" id="CHEBI:15378"/>
        <dbReference type="ChEBI" id="CHEBI:30616"/>
        <dbReference type="ChEBI" id="CHEBI:43474"/>
        <dbReference type="ChEBI" id="CHEBI:456216"/>
        <dbReference type="EC" id="5.6.2.3"/>
    </reaction>
</comment>
<keyword evidence="1" id="KW-0227">DNA damage</keyword>
<comment type="cofactor">
    <cofactor evidence="1">
        <name>Mg(2+)</name>
        <dbReference type="ChEBI" id="CHEBI:18420"/>
    </cofactor>
</comment>